<dbReference type="EMBL" id="JBHMDG010000008">
    <property type="protein sequence ID" value="MFB9312736.1"/>
    <property type="molecule type" value="Genomic_DNA"/>
</dbReference>
<comment type="caution">
    <text evidence="2">The sequence shown here is derived from an EMBL/GenBank/DDBJ whole genome shotgun (WGS) entry which is preliminary data.</text>
</comment>
<feature type="compositionally biased region" description="Low complexity" evidence="1">
    <location>
        <begin position="63"/>
        <end position="76"/>
    </location>
</feature>
<evidence type="ECO:0000313" key="3">
    <source>
        <dbReference type="Proteomes" id="UP001589750"/>
    </source>
</evidence>
<keyword evidence="3" id="KW-1185">Reference proteome</keyword>
<accession>A0ABV5K7K5</accession>
<feature type="non-terminal residue" evidence="2">
    <location>
        <position position="92"/>
    </location>
</feature>
<protein>
    <submittedName>
        <fullName evidence="2">Uncharacterized protein</fullName>
    </submittedName>
</protein>
<evidence type="ECO:0000256" key="1">
    <source>
        <dbReference type="SAM" id="MobiDB-lite"/>
    </source>
</evidence>
<reference evidence="2 3" key="1">
    <citation type="submission" date="2024-09" db="EMBL/GenBank/DDBJ databases">
        <authorList>
            <person name="Sun Q."/>
            <person name="Mori K."/>
        </authorList>
    </citation>
    <scope>NUCLEOTIDE SEQUENCE [LARGE SCALE GENOMIC DNA]</scope>
    <source>
        <strain evidence="2 3">JCM 9626</strain>
    </source>
</reference>
<name>A0ABV5K7K5_9ACTN</name>
<dbReference type="Proteomes" id="UP001589750">
    <property type="component" value="Unassembled WGS sequence"/>
</dbReference>
<organism evidence="2 3">
    <name type="scientific">Nocardioides plantarum</name>
    <dbReference type="NCBI Taxonomy" id="29299"/>
    <lineage>
        <taxon>Bacteria</taxon>
        <taxon>Bacillati</taxon>
        <taxon>Actinomycetota</taxon>
        <taxon>Actinomycetes</taxon>
        <taxon>Propionibacteriales</taxon>
        <taxon>Nocardioidaceae</taxon>
        <taxon>Nocardioides</taxon>
    </lineage>
</organism>
<gene>
    <name evidence="2" type="ORF">ACFFRI_06735</name>
</gene>
<feature type="region of interest" description="Disordered" evidence="1">
    <location>
        <begin position="60"/>
        <end position="92"/>
    </location>
</feature>
<proteinExistence type="predicted"/>
<sequence>MDLSALIFVALAVAWATYLIPKALRQHENGAEVVGFSARMRVLARREPVDGRSARLVVEPGKPASSAVPVEAAPEVGAERTTVPPDVRRAAA</sequence>
<evidence type="ECO:0000313" key="2">
    <source>
        <dbReference type="EMBL" id="MFB9312736.1"/>
    </source>
</evidence>
<dbReference type="RefSeq" id="WP_379140955.1">
    <property type="nucleotide sequence ID" value="NZ_JBHMDG010000008.1"/>
</dbReference>